<dbReference type="Gene3D" id="3.40.50.720">
    <property type="entry name" value="NAD(P)-binding Rossmann-like Domain"/>
    <property type="match status" value="1"/>
</dbReference>
<organism evidence="2 3">
    <name type="scientific">Tenacibaculum dicentrarchi</name>
    <dbReference type="NCBI Taxonomy" id="669041"/>
    <lineage>
        <taxon>Bacteria</taxon>
        <taxon>Pseudomonadati</taxon>
        <taxon>Bacteroidota</taxon>
        <taxon>Flavobacteriia</taxon>
        <taxon>Flavobacteriales</taxon>
        <taxon>Flavobacteriaceae</taxon>
        <taxon>Tenacibaculum</taxon>
    </lineage>
</organism>
<dbReference type="SUPFAM" id="SSF51735">
    <property type="entry name" value="NAD(P)-binding Rossmann-fold domains"/>
    <property type="match status" value="1"/>
</dbReference>
<evidence type="ECO:0000259" key="1">
    <source>
        <dbReference type="Pfam" id="PF02317"/>
    </source>
</evidence>
<dbReference type="Proteomes" id="UP001497514">
    <property type="component" value="Chromosome"/>
</dbReference>
<dbReference type="RefSeq" id="WP_101902705.1">
    <property type="nucleotide sequence ID" value="NZ_OZ038524.1"/>
</dbReference>
<dbReference type="InterPro" id="IPR013328">
    <property type="entry name" value="6PGD_dom2"/>
</dbReference>
<evidence type="ECO:0000313" key="2">
    <source>
        <dbReference type="EMBL" id="CAL2077241.1"/>
    </source>
</evidence>
<dbReference type="EMBL" id="OZ038524">
    <property type="protein sequence ID" value="CAL2077241.1"/>
    <property type="molecule type" value="Genomic_DNA"/>
</dbReference>
<dbReference type="InterPro" id="IPR003421">
    <property type="entry name" value="Opine_DH"/>
</dbReference>
<name>A0ABM9NSF7_9FLAO</name>
<dbReference type="InterPro" id="IPR036291">
    <property type="entry name" value="NAD(P)-bd_dom_sf"/>
</dbReference>
<reference evidence="2 3" key="1">
    <citation type="submission" date="2024-05" db="EMBL/GenBank/DDBJ databases">
        <authorList>
            <person name="Duchaud E."/>
        </authorList>
    </citation>
    <scope>NUCLEOTIDE SEQUENCE [LARGE SCALE GENOMIC DNA]</scope>
    <source>
        <strain evidence="2">Ena-SAMPLE-TAB-13-05-2024-13:56:06:370-140309</strain>
    </source>
</reference>
<dbReference type="PANTHER" id="PTHR38015">
    <property type="entry name" value="BLR6086 PROTEIN"/>
    <property type="match status" value="1"/>
</dbReference>
<dbReference type="InterPro" id="IPR051729">
    <property type="entry name" value="Opine/Lysopine_DH"/>
</dbReference>
<feature type="domain" description="Opine dehydrogenase" evidence="1">
    <location>
        <begin position="194"/>
        <end position="359"/>
    </location>
</feature>
<accession>A0ABM9NSF7</accession>
<dbReference type="Gene3D" id="1.10.1040.10">
    <property type="entry name" value="N-(1-d-carboxylethyl)-l-norvaline Dehydrogenase, domain 2"/>
    <property type="match status" value="1"/>
</dbReference>
<sequence length="394" mass="45360">MKKEIITIVGGGSSAHVLIPFLTSPSRTINLLTRQPEKWNHNIETELQNNEGDVLNVYHGDIDTISDKPEDVITNADIIILCMPVYQYYNALNRIAPHIKKNKALLGTIYGQGGFNWMVESIKNNFNLPNLNYFALGLIPWISRTNLYGAKGITYGSKELNCIAFNDSTEFAKRKDFLNDLCYNFFGKGKFVESENFISLTLSVDNQIIHPSRMYGLFLTDGGVWDSEKDVPYFYKDYNKISADLLEGLDSDYTLIRERIKKIFRDQNFDYMLDYLSLERLSYGSENTNIISSFVNSKTLGAIKTPVQKEVNETYSLNKNHRFFFDDIYNGIIIAKWFSEELNIKVEMIDKILRWAEVVLDEKFLTEDGKINYENKKLGVPTYYGINKLENAIN</sequence>
<dbReference type="InterPro" id="IPR008927">
    <property type="entry name" value="6-PGluconate_DH-like_C_sf"/>
</dbReference>
<protein>
    <recommendedName>
        <fullName evidence="1">Opine dehydrogenase domain-containing protein</fullName>
    </recommendedName>
</protein>
<gene>
    <name evidence="2" type="ORF">TD3509T_0449</name>
</gene>
<dbReference type="PANTHER" id="PTHR38015:SF1">
    <property type="entry name" value="OPINE DEHYDROGENASE DOMAIN-CONTAINING PROTEIN"/>
    <property type="match status" value="1"/>
</dbReference>
<evidence type="ECO:0000313" key="3">
    <source>
        <dbReference type="Proteomes" id="UP001497514"/>
    </source>
</evidence>
<proteinExistence type="predicted"/>
<keyword evidence="3" id="KW-1185">Reference proteome</keyword>
<dbReference type="SUPFAM" id="SSF48179">
    <property type="entry name" value="6-phosphogluconate dehydrogenase C-terminal domain-like"/>
    <property type="match status" value="1"/>
</dbReference>
<dbReference type="Pfam" id="PF02317">
    <property type="entry name" value="Octopine_DH"/>
    <property type="match status" value="1"/>
</dbReference>